<dbReference type="AlphaFoldDB" id="A0A0H5Q8H4"/>
<reference evidence="1" key="1">
    <citation type="submission" date="2015-06" db="EMBL/GenBank/DDBJ databases">
        <authorList>
            <person name="Joergensen T."/>
        </authorList>
    </citation>
    <scope>NUCLEOTIDE SEQUENCE</scope>
    <source>
        <strain evidence="1">RGFK1701</strain>
    </source>
</reference>
<reference evidence="1" key="2">
    <citation type="submission" date="2015-07" db="EMBL/GenBank/DDBJ databases">
        <title>Plasmids, circular viruses and viroids from rat gut.</title>
        <authorList>
            <person name="Jorgensen T.J."/>
            <person name="Hansen M.A."/>
            <person name="Xu Z."/>
            <person name="Tabak M.A."/>
            <person name="Sorensen S.J."/>
            <person name="Hansen L.H."/>
        </authorList>
    </citation>
    <scope>NUCLEOTIDE SEQUENCE</scope>
    <source>
        <strain evidence="1">RGFK1701</strain>
    </source>
</reference>
<evidence type="ECO:0000313" key="1">
    <source>
        <dbReference type="EMBL" id="CRY97705.1"/>
    </source>
</evidence>
<protein>
    <submittedName>
        <fullName evidence="1">Uncharacterized protein</fullName>
    </submittedName>
</protein>
<accession>A0A0H5Q8H4</accession>
<dbReference type="EMBL" id="LN854204">
    <property type="protein sequence ID" value="CRY97705.1"/>
    <property type="molecule type" value="Genomic_DNA"/>
</dbReference>
<proteinExistence type="predicted"/>
<name>A0A0H5Q8H4_9ZZZZ</name>
<sequence>MGYIIRQEPTCIQSTVWELVPDPQRVNPVRSTVHSPLTRRWAQRHKVNPREKLHLTLSYRGGSEPLYIVGGRGAYGLVSAHTALHDLVAEVTQGEEWYWAGKS</sequence>
<organism evidence="1">
    <name type="scientific">uncultured prokaryote</name>
    <dbReference type="NCBI Taxonomy" id="198431"/>
    <lineage>
        <taxon>unclassified sequences</taxon>
        <taxon>environmental samples</taxon>
    </lineage>
</organism>